<comment type="caution">
    <text evidence="4">The sequence shown here is derived from an EMBL/GenBank/DDBJ whole genome shotgun (WGS) entry which is preliminary data.</text>
</comment>
<dbReference type="InterPro" id="IPR042099">
    <property type="entry name" value="ANL_N_sf"/>
</dbReference>
<protein>
    <recommendedName>
        <fullName evidence="3">Carrier domain-containing protein</fullName>
    </recommendedName>
</protein>
<dbReference type="InterPro" id="IPR020845">
    <property type="entry name" value="AMP-binding_CS"/>
</dbReference>
<keyword evidence="2" id="KW-0597">Phosphoprotein</keyword>
<dbReference type="Gene3D" id="3.40.50.12780">
    <property type="entry name" value="N-terminal domain of ligase-like"/>
    <property type="match status" value="1"/>
</dbReference>
<dbReference type="Pfam" id="PF00501">
    <property type="entry name" value="AMP-binding"/>
    <property type="match status" value="1"/>
</dbReference>
<accession>A0ABP1QIS0</accession>
<dbReference type="SUPFAM" id="SSF56801">
    <property type="entry name" value="Acetyl-CoA synthetase-like"/>
    <property type="match status" value="1"/>
</dbReference>
<dbReference type="PROSITE" id="PS50075">
    <property type="entry name" value="CARRIER"/>
    <property type="match status" value="1"/>
</dbReference>
<dbReference type="InterPro" id="IPR009081">
    <property type="entry name" value="PP-bd_ACP"/>
</dbReference>
<dbReference type="CDD" id="cd05930">
    <property type="entry name" value="A_NRPS"/>
    <property type="match status" value="1"/>
</dbReference>
<evidence type="ECO:0000259" key="3">
    <source>
        <dbReference type="PROSITE" id="PS50075"/>
    </source>
</evidence>
<gene>
    <name evidence="4" type="ORF">ODALV1_LOCUS11784</name>
</gene>
<dbReference type="Proteomes" id="UP001642540">
    <property type="component" value="Unassembled WGS sequence"/>
</dbReference>
<dbReference type="Pfam" id="PF00550">
    <property type="entry name" value="PP-binding"/>
    <property type="match status" value="1"/>
</dbReference>
<evidence type="ECO:0000256" key="1">
    <source>
        <dbReference type="ARBA" id="ARBA00022450"/>
    </source>
</evidence>
<dbReference type="PANTHER" id="PTHR44845">
    <property type="entry name" value="CARRIER DOMAIN-CONTAINING PROTEIN"/>
    <property type="match status" value="1"/>
</dbReference>
<organism evidence="4 5">
    <name type="scientific">Orchesella dallaii</name>
    <dbReference type="NCBI Taxonomy" id="48710"/>
    <lineage>
        <taxon>Eukaryota</taxon>
        <taxon>Metazoa</taxon>
        <taxon>Ecdysozoa</taxon>
        <taxon>Arthropoda</taxon>
        <taxon>Hexapoda</taxon>
        <taxon>Collembola</taxon>
        <taxon>Entomobryomorpha</taxon>
        <taxon>Entomobryoidea</taxon>
        <taxon>Orchesellidae</taxon>
        <taxon>Orchesellinae</taxon>
        <taxon>Orchesella</taxon>
    </lineage>
</organism>
<feature type="domain" description="Carrier" evidence="3">
    <location>
        <begin position="577"/>
        <end position="655"/>
    </location>
</feature>
<reference evidence="4 5" key="1">
    <citation type="submission" date="2024-08" db="EMBL/GenBank/DDBJ databases">
        <authorList>
            <person name="Cucini C."/>
            <person name="Frati F."/>
        </authorList>
    </citation>
    <scope>NUCLEOTIDE SEQUENCE [LARGE SCALE GENOMIC DNA]</scope>
</reference>
<dbReference type="PANTHER" id="PTHR44845:SF6">
    <property type="entry name" value="BETA-ALANINE-ACTIVATING ENZYME"/>
    <property type="match status" value="1"/>
</dbReference>
<dbReference type="EMBL" id="CAXLJM020000035">
    <property type="protein sequence ID" value="CAL8104517.1"/>
    <property type="molecule type" value="Genomic_DNA"/>
</dbReference>
<dbReference type="Gene3D" id="3.30.300.30">
    <property type="match status" value="1"/>
</dbReference>
<proteinExistence type="predicted"/>
<dbReference type="PROSITE" id="PS00455">
    <property type="entry name" value="AMP_BINDING"/>
    <property type="match status" value="1"/>
</dbReference>
<evidence type="ECO:0000256" key="2">
    <source>
        <dbReference type="ARBA" id="ARBA00022553"/>
    </source>
</evidence>
<evidence type="ECO:0000313" key="5">
    <source>
        <dbReference type="Proteomes" id="UP001642540"/>
    </source>
</evidence>
<dbReference type="InterPro" id="IPR000873">
    <property type="entry name" value="AMP-dep_synth/lig_dom"/>
</dbReference>
<sequence>MELSIYKGKSLLQGPTKEFPHKLSLAQYFRLGLKNGQIQPNNLALVDGEKQQTFQELDEISTKIANVILELTQDTPNENPDGDCVIGVCMEPSDKLITVLFGILKAGAAYMPFDITFPLGRIGKIVSDCRPLLVICDGKSNVLGKFEGVKNLTKILSTDELCKKFERISKNGEVNIRTFEVDENLNDTAIVLYTSGSSGEPKGVRLSHKAILNRLQWQWDQFPFIATEKCAFKTALTFVDSVSEIFGPLLQGFSLIVFDRMVTSQPPLFMEKLHAYNITRVVVVPSLLKAIFQVIEIVGENEGRKVLSSVRLWICSGEALSYDLLKEFFEIFPDNFTLCNFYGSTEIMGDVTFVAYSSLRDVEMKVIEKRVPIGFPVANTEVYILDENLELVEQGQSGEIFVAGCNLAKGYVGVSESDKFVENPCYKVSEYDTIYKTGDFGRIVLLPNGNPTLMYEGRTDSQIKVRGQRVDLSEIETEISSLDSISKVKVLCYQPGQLDQAIVAYIVPKTTQTTEEHLKQEISKHLREYERPIIKLLEEIPLLVNGKTDKQRLLRMFASEQENLEEFDDWNSLKIPQEKLSIAKNLVEIISAVTGTSIQTIVENLDDSFYNIGGTSLNTVVVIVKLREMGHFISILDFTSAQTIMDILMRIISPEENELALQNHLERNKKYEEYSVSILTEDDREEVIHIVSISFARKGDIEVYINVTYKDFANLLRSIWKELVEKHFSFIVRRRSNGKPLGVALNFDVYDEPSEWESSPEMIYMMEMLESVESQQRERLPQGKGKLLHSFLMGVAEDVDDSERVSLVELMEEHNILIARNNKFEGIFTTNSNPLTKQIGRDLYGYEVLNEYQINEYVALDGVKPFAIAPNSFQIFCCWKKLL</sequence>
<dbReference type="InterPro" id="IPR045851">
    <property type="entry name" value="AMP-bd_C_sf"/>
</dbReference>
<dbReference type="Gene3D" id="3.40.630.30">
    <property type="match status" value="1"/>
</dbReference>
<name>A0ABP1QIS0_9HEXA</name>
<keyword evidence="5" id="KW-1185">Reference proteome</keyword>
<evidence type="ECO:0000313" key="4">
    <source>
        <dbReference type="EMBL" id="CAL8104517.1"/>
    </source>
</evidence>
<keyword evidence="1" id="KW-0596">Phosphopantetheine</keyword>